<organism evidence="2 3">
    <name type="scientific">Lophiotrema nucula</name>
    <dbReference type="NCBI Taxonomy" id="690887"/>
    <lineage>
        <taxon>Eukaryota</taxon>
        <taxon>Fungi</taxon>
        <taxon>Dikarya</taxon>
        <taxon>Ascomycota</taxon>
        <taxon>Pezizomycotina</taxon>
        <taxon>Dothideomycetes</taxon>
        <taxon>Pleosporomycetidae</taxon>
        <taxon>Pleosporales</taxon>
        <taxon>Lophiotremataceae</taxon>
        <taxon>Lophiotrema</taxon>
    </lineage>
</organism>
<dbReference type="Proteomes" id="UP000799770">
    <property type="component" value="Unassembled WGS sequence"/>
</dbReference>
<dbReference type="AlphaFoldDB" id="A0A6A5YH93"/>
<feature type="coiled-coil region" evidence="1">
    <location>
        <begin position="128"/>
        <end position="162"/>
    </location>
</feature>
<protein>
    <submittedName>
        <fullName evidence="2">Uncharacterized protein</fullName>
    </submittedName>
</protein>
<evidence type="ECO:0000256" key="1">
    <source>
        <dbReference type="SAM" id="Coils"/>
    </source>
</evidence>
<evidence type="ECO:0000313" key="2">
    <source>
        <dbReference type="EMBL" id="KAF2105518.1"/>
    </source>
</evidence>
<dbReference type="EMBL" id="ML977378">
    <property type="protein sequence ID" value="KAF2105518.1"/>
    <property type="molecule type" value="Genomic_DNA"/>
</dbReference>
<evidence type="ECO:0000313" key="3">
    <source>
        <dbReference type="Proteomes" id="UP000799770"/>
    </source>
</evidence>
<name>A0A6A5YH93_9PLEO</name>
<keyword evidence="3" id="KW-1185">Reference proteome</keyword>
<proteinExistence type="predicted"/>
<feature type="coiled-coil region" evidence="1">
    <location>
        <begin position="58"/>
        <end position="99"/>
    </location>
</feature>
<sequence length="207" mass="23936">MQSNVYLMPVPKPVPRAISKPAWNKSFTGLTLFEAMTASKKNHKASQESVMDDYRGAQAQANAAFDKLTKELEHNKQEVETLEEHLNKVRSINEQHQADLILLGWEMDKKDAKIGDSQRWLRRKAAVIEDLENDIFNFKKKNKDLTERNTVLESEKLDLQVQLQSEKTKNRALQPEVDKFNTVKRSWSTIADVMGTAEPVRKRKRFI</sequence>
<reference evidence="2" key="1">
    <citation type="journal article" date="2020" name="Stud. Mycol.">
        <title>101 Dothideomycetes genomes: a test case for predicting lifestyles and emergence of pathogens.</title>
        <authorList>
            <person name="Haridas S."/>
            <person name="Albert R."/>
            <person name="Binder M."/>
            <person name="Bloem J."/>
            <person name="Labutti K."/>
            <person name="Salamov A."/>
            <person name="Andreopoulos B."/>
            <person name="Baker S."/>
            <person name="Barry K."/>
            <person name="Bills G."/>
            <person name="Bluhm B."/>
            <person name="Cannon C."/>
            <person name="Castanera R."/>
            <person name="Culley D."/>
            <person name="Daum C."/>
            <person name="Ezra D."/>
            <person name="Gonzalez J."/>
            <person name="Henrissat B."/>
            <person name="Kuo A."/>
            <person name="Liang C."/>
            <person name="Lipzen A."/>
            <person name="Lutzoni F."/>
            <person name="Magnuson J."/>
            <person name="Mondo S."/>
            <person name="Nolan M."/>
            <person name="Ohm R."/>
            <person name="Pangilinan J."/>
            <person name="Park H.-J."/>
            <person name="Ramirez L."/>
            <person name="Alfaro M."/>
            <person name="Sun H."/>
            <person name="Tritt A."/>
            <person name="Yoshinaga Y."/>
            <person name="Zwiers L.-H."/>
            <person name="Turgeon B."/>
            <person name="Goodwin S."/>
            <person name="Spatafora J."/>
            <person name="Crous P."/>
            <person name="Grigoriev I."/>
        </authorList>
    </citation>
    <scope>NUCLEOTIDE SEQUENCE</scope>
    <source>
        <strain evidence="2">CBS 627.86</strain>
    </source>
</reference>
<gene>
    <name evidence="2" type="ORF">BDV96DRAFT_694783</name>
</gene>
<accession>A0A6A5YH93</accession>
<keyword evidence="1" id="KW-0175">Coiled coil</keyword>